<dbReference type="InterPro" id="IPR001279">
    <property type="entry name" value="Metallo-B-lactamas"/>
</dbReference>
<dbReference type="EMBL" id="JAZHOF010000002">
    <property type="protein sequence ID" value="MEJ8570924.1"/>
    <property type="molecule type" value="Genomic_DNA"/>
</dbReference>
<evidence type="ECO:0000259" key="2">
    <source>
        <dbReference type="SMART" id="SM00849"/>
    </source>
</evidence>
<dbReference type="PANTHER" id="PTHR42951">
    <property type="entry name" value="METALLO-BETA-LACTAMASE DOMAIN-CONTAINING"/>
    <property type="match status" value="1"/>
</dbReference>
<dbReference type="GO" id="GO:0017001">
    <property type="term" value="P:antibiotic catabolic process"/>
    <property type="evidence" value="ECO:0007669"/>
    <property type="project" value="UniProtKB-ARBA"/>
</dbReference>
<sequence length="300" mass="32558">MTDAADMQGPPPPTVDPTGLKEIAAGVWIIDDKRVPLVPNIGIVAGSEAVLVVDTGMGPANGAKVLEAARRVAGDRRLILTLTHFHPEHGYGAQAFRGEAEIFYNAAQRDELAQKGAPYLGMFKTFGPAVAEALEGTEIVMPDRVYEGRSAELDLGGRTVEFRTWGLAHTKGDQIVWLPAERVLFTGDLAEERIFPIFPWFPPEDADLDAARWVEILSELEALDPAIVVPGHGDIGGPSILSAVRGYMVDLAARVGAERKAGKDADTIVRELAPVIRSEHPDWDAPEWIDFAIRYYATVS</sequence>
<dbReference type="SUPFAM" id="SSF56281">
    <property type="entry name" value="Metallo-hydrolase/oxidoreductase"/>
    <property type="match status" value="1"/>
</dbReference>
<dbReference type="RefSeq" id="WP_340328620.1">
    <property type="nucleotide sequence ID" value="NZ_JAZHOF010000002.1"/>
</dbReference>
<reference evidence="3 4" key="1">
    <citation type="submission" date="2024-02" db="EMBL/GenBank/DDBJ databases">
        <title>Genome analysis and characterization of Microbaculum marinisediminis sp. nov., isolated from marine sediment.</title>
        <authorList>
            <person name="Du Z.-J."/>
            <person name="Ye Y.-Q."/>
            <person name="Zhang Z.-R."/>
            <person name="Yuan S.-M."/>
            <person name="Zhang X.-Y."/>
        </authorList>
    </citation>
    <scope>NUCLEOTIDE SEQUENCE [LARGE SCALE GENOMIC DNA]</scope>
    <source>
        <strain evidence="3 4">SDUM1044001</strain>
    </source>
</reference>
<organism evidence="3 4">
    <name type="scientific">Microbaculum marinum</name>
    <dbReference type="NCBI Taxonomy" id="1764581"/>
    <lineage>
        <taxon>Bacteria</taxon>
        <taxon>Pseudomonadati</taxon>
        <taxon>Pseudomonadota</taxon>
        <taxon>Alphaproteobacteria</taxon>
        <taxon>Hyphomicrobiales</taxon>
        <taxon>Tepidamorphaceae</taxon>
        <taxon>Microbaculum</taxon>
    </lineage>
</organism>
<dbReference type="AlphaFoldDB" id="A0AAW9RNE3"/>
<comment type="caution">
    <text evidence="3">The sequence shown here is derived from an EMBL/GenBank/DDBJ whole genome shotgun (WGS) entry which is preliminary data.</text>
</comment>
<dbReference type="PANTHER" id="PTHR42951:SF4">
    <property type="entry name" value="ACYL-COENZYME A THIOESTERASE MBLAC2"/>
    <property type="match status" value="1"/>
</dbReference>
<gene>
    <name evidence="3" type="ORF">V3328_05545</name>
</gene>
<proteinExistence type="inferred from homology"/>
<feature type="domain" description="Metallo-beta-lactamase" evidence="2">
    <location>
        <begin position="38"/>
        <end position="232"/>
    </location>
</feature>
<dbReference type="InterPro" id="IPR050855">
    <property type="entry name" value="NDM-1-like"/>
</dbReference>
<dbReference type="Pfam" id="PF00753">
    <property type="entry name" value="Lactamase_B"/>
    <property type="match status" value="1"/>
</dbReference>
<evidence type="ECO:0000313" key="4">
    <source>
        <dbReference type="Proteomes" id="UP001378188"/>
    </source>
</evidence>
<dbReference type="SMART" id="SM00849">
    <property type="entry name" value="Lactamase_B"/>
    <property type="match status" value="1"/>
</dbReference>
<comment type="similarity">
    <text evidence="1">Belongs to the metallo-beta-lactamase superfamily. Class-B beta-lactamase family.</text>
</comment>
<dbReference type="CDD" id="cd16282">
    <property type="entry name" value="metallo-hydrolase-like_MBL-fold"/>
    <property type="match status" value="1"/>
</dbReference>
<dbReference type="InterPro" id="IPR036866">
    <property type="entry name" value="RibonucZ/Hydroxyglut_hydro"/>
</dbReference>
<protein>
    <submittedName>
        <fullName evidence="3">MBL fold metallo-hydrolase</fullName>
    </submittedName>
</protein>
<evidence type="ECO:0000313" key="3">
    <source>
        <dbReference type="EMBL" id="MEJ8570924.1"/>
    </source>
</evidence>
<dbReference type="Proteomes" id="UP001378188">
    <property type="component" value="Unassembled WGS sequence"/>
</dbReference>
<keyword evidence="4" id="KW-1185">Reference proteome</keyword>
<dbReference type="Gene3D" id="3.60.15.10">
    <property type="entry name" value="Ribonuclease Z/Hydroxyacylglutathione hydrolase-like"/>
    <property type="match status" value="1"/>
</dbReference>
<name>A0AAW9RNE3_9HYPH</name>
<accession>A0AAW9RNE3</accession>
<evidence type="ECO:0000256" key="1">
    <source>
        <dbReference type="ARBA" id="ARBA00005250"/>
    </source>
</evidence>